<keyword evidence="1" id="KW-0436">Ligase</keyword>
<protein>
    <recommendedName>
        <fullName evidence="7">Methionyl/Leucyl tRNA synthetase domain-containing protein</fullName>
    </recommendedName>
</protein>
<evidence type="ECO:0000256" key="2">
    <source>
        <dbReference type="ARBA" id="ARBA00022741"/>
    </source>
</evidence>
<dbReference type="InterPro" id="IPR015413">
    <property type="entry name" value="Methionyl/Leucyl_tRNA_Synth"/>
</dbReference>
<dbReference type="PANTHER" id="PTHR45765">
    <property type="entry name" value="METHIONINE--TRNA LIGASE"/>
    <property type="match status" value="1"/>
</dbReference>
<dbReference type="GO" id="GO:0006431">
    <property type="term" value="P:methionyl-tRNA aminoacylation"/>
    <property type="evidence" value="ECO:0007669"/>
    <property type="project" value="TreeGrafter"/>
</dbReference>
<sequence>MDPVGLEPQDELLSKNDKHYALHGEILLLVFVLAFVIFLALIILLPWLRRGRNPARRVHEEPSFQPSPAMDPVGMAEIEVLGRKLRFLFHRGAHYGGRGLIIMIVQQSRNCSPGGKSTINFPSISDFSFMFLYCRLRVYNAIYMCGTDEYGTAMETKAIEEKCSLKRFVTSSSWKPGLGSVKSLGLSYN</sequence>
<dbReference type="PANTHER" id="PTHR45765:SF1">
    <property type="entry name" value="METHIONINE--TRNA LIGASE, CYTOPLASMIC"/>
    <property type="match status" value="1"/>
</dbReference>
<dbReference type="GO" id="GO:0004825">
    <property type="term" value="F:methionine-tRNA ligase activity"/>
    <property type="evidence" value="ECO:0007669"/>
    <property type="project" value="InterPro"/>
</dbReference>
<dbReference type="AlphaFoldDB" id="A0AAV5M3G4"/>
<keyword evidence="9" id="KW-1185">Reference proteome</keyword>
<name>A0AAV5M3G4_9ROSI</name>
<accession>A0AAV5M3G4</accession>
<dbReference type="InterPro" id="IPR023458">
    <property type="entry name" value="Met-tRNA_ligase_1"/>
</dbReference>
<dbReference type="Gene3D" id="3.40.50.620">
    <property type="entry name" value="HUPs"/>
    <property type="match status" value="1"/>
</dbReference>
<evidence type="ECO:0000259" key="7">
    <source>
        <dbReference type="Pfam" id="PF09334"/>
    </source>
</evidence>
<dbReference type="EMBL" id="BPVZ01000180">
    <property type="protein sequence ID" value="GKV44329.1"/>
    <property type="molecule type" value="Genomic_DNA"/>
</dbReference>
<keyword evidence="3" id="KW-0067">ATP-binding</keyword>
<gene>
    <name evidence="8" type="ORF">SLEP1_g51521</name>
</gene>
<evidence type="ECO:0000313" key="8">
    <source>
        <dbReference type="EMBL" id="GKV44329.1"/>
    </source>
</evidence>
<feature type="transmembrane region" description="Helical" evidence="6">
    <location>
        <begin position="26"/>
        <end position="48"/>
    </location>
</feature>
<dbReference type="InterPro" id="IPR014729">
    <property type="entry name" value="Rossmann-like_a/b/a_fold"/>
</dbReference>
<dbReference type="Pfam" id="PF09334">
    <property type="entry name" value="tRNA-synt_1g"/>
    <property type="match status" value="1"/>
</dbReference>
<evidence type="ECO:0000256" key="5">
    <source>
        <dbReference type="ARBA" id="ARBA00023146"/>
    </source>
</evidence>
<keyword evidence="4" id="KW-0648">Protein biosynthesis</keyword>
<comment type="caution">
    <text evidence="8">The sequence shown here is derived from an EMBL/GenBank/DDBJ whole genome shotgun (WGS) entry which is preliminary data.</text>
</comment>
<reference evidence="8 9" key="1">
    <citation type="journal article" date="2021" name="Commun. Biol.">
        <title>The genome of Shorea leprosula (Dipterocarpaceae) highlights the ecological relevance of drought in aseasonal tropical rainforests.</title>
        <authorList>
            <person name="Ng K.K.S."/>
            <person name="Kobayashi M.J."/>
            <person name="Fawcett J.A."/>
            <person name="Hatakeyama M."/>
            <person name="Paape T."/>
            <person name="Ng C.H."/>
            <person name="Ang C.C."/>
            <person name="Tnah L.H."/>
            <person name="Lee C.T."/>
            <person name="Nishiyama T."/>
            <person name="Sese J."/>
            <person name="O'Brien M.J."/>
            <person name="Copetti D."/>
            <person name="Mohd Noor M.I."/>
            <person name="Ong R.C."/>
            <person name="Putra M."/>
            <person name="Sireger I.Z."/>
            <person name="Indrioko S."/>
            <person name="Kosugi Y."/>
            <person name="Izuno A."/>
            <person name="Isagi Y."/>
            <person name="Lee S.L."/>
            <person name="Shimizu K.K."/>
        </authorList>
    </citation>
    <scope>NUCLEOTIDE SEQUENCE [LARGE SCALE GENOMIC DNA]</scope>
    <source>
        <strain evidence="8">214</strain>
    </source>
</reference>
<dbReference type="GO" id="GO:0005829">
    <property type="term" value="C:cytosol"/>
    <property type="evidence" value="ECO:0007669"/>
    <property type="project" value="TreeGrafter"/>
</dbReference>
<proteinExistence type="predicted"/>
<evidence type="ECO:0000256" key="1">
    <source>
        <dbReference type="ARBA" id="ARBA00022598"/>
    </source>
</evidence>
<dbReference type="Proteomes" id="UP001054252">
    <property type="component" value="Unassembled WGS sequence"/>
</dbReference>
<dbReference type="GO" id="GO:0005524">
    <property type="term" value="F:ATP binding"/>
    <property type="evidence" value="ECO:0007669"/>
    <property type="project" value="UniProtKB-KW"/>
</dbReference>
<evidence type="ECO:0000256" key="4">
    <source>
        <dbReference type="ARBA" id="ARBA00022917"/>
    </source>
</evidence>
<keyword evidence="6" id="KW-0812">Transmembrane</keyword>
<evidence type="ECO:0000256" key="3">
    <source>
        <dbReference type="ARBA" id="ARBA00022840"/>
    </source>
</evidence>
<keyword evidence="5" id="KW-0030">Aminoacyl-tRNA synthetase</keyword>
<keyword evidence="6" id="KW-0472">Membrane</keyword>
<dbReference type="GO" id="GO:0017101">
    <property type="term" value="C:aminoacyl-tRNA synthetase multienzyme complex"/>
    <property type="evidence" value="ECO:0007669"/>
    <property type="project" value="TreeGrafter"/>
</dbReference>
<keyword evidence="2" id="KW-0547">Nucleotide-binding</keyword>
<feature type="domain" description="Methionyl/Leucyl tRNA synthetase" evidence="7">
    <location>
        <begin position="132"/>
        <end position="171"/>
    </location>
</feature>
<evidence type="ECO:0000313" key="9">
    <source>
        <dbReference type="Proteomes" id="UP001054252"/>
    </source>
</evidence>
<keyword evidence="6" id="KW-1133">Transmembrane helix</keyword>
<organism evidence="8 9">
    <name type="scientific">Rubroshorea leprosula</name>
    <dbReference type="NCBI Taxonomy" id="152421"/>
    <lineage>
        <taxon>Eukaryota</taxon>
        <taxon>Viridiplantae</taxon>
        <taxon>Streptophyta</taxon>
        <taxon>Embryophyta</taxon>
        <taxon>Tracheophyta</taxon>
        <taxon>Spermatophyta</taxon>
        <taxon>Magnoliopsida</taxon>
        <taxon>eudicotyledons</taxon>
        <taxon>Gunneridae</taxon>
        <taxon>Pentapetalae</taxon>
        <taxon>rosids</taxon>
        <taxon>malvids</taxon>
        <taxon>Malvales</taxon>
        <taxon>Dipterocarpaceae</taxon>
        <taxon>Rubroshorea</taxon>
    </lineage>
</organism>
<evidence type="ECO:0000256" key="6">
    <source>
        <dbReference type="SAM" id="Phobius"/>
    </source>
</evidence>